<proteinExistence type="predicted"/>
<dbReference type="EMBL" id="CP036281">
    <property type="protein sequence ID" value="QDU78463.1"/>
    <property type="molecule type" value="Genomic_DNA"/>
</dbReference>
<keyword evidence="1" id="KW-0812">Transmembrane</keyword>
<evidence type="ECO:0000313" key="3">
    <source>
        <dbReference type="Proteomes" id="UP000317178"/>
    </source>
</evidence>
<evidence type="ECO:0000256" key="1">
    <source>
        <dbReference type="SAM" id="Phobius"/>
    </source>
</evidence>
<organism evidence="2 3">
    <name type="scientific">Polystyrenella longa</name>
    <dbReference type="NCBI Taxonomy" id="2528007"/>
    <lineage>
        <taxon>Bacteria</taxon>
        <taxon>Pseudomonadati</taxon>
        <taxon>Planctomycetota</taxon>
        <taxon>Planctomycetia</taxon>
        <taxon>Planctomycetales</taxon>
        <taxon>Planctomycetaceae</taxon>
        <taxon>Polystyrenella</taxon>
    </lineage>
</organism>
<keyword evidence="1" id="KW-0472">Membrane</keyword>
<reference evidence="2 3" key="1">
    <citation type="submission" date="2019-02" db="EMBL/GenBank/DDBJ databases">
        <title>Deep-cultivation of Planctomycetes and their phenomic and genomic characterization uncovers novel biology.</title>
        <authorList>
            <person name="Wiegand S."/>
            <person name="Jogler M."/>
            <person name="Boedeker C."/>
            <person name="Pinto D."/>
            <person name="Vollmers J."/>
            <person name="Rivas-Marin E."/>
            <person name="Kohn T."/>
            <person name="Peeters S.H."/>
            <person name="Heuer A."/>
            <person name="Rast P."/>
            <person name="Oberbeckmann S."/>
            <person name="Bunk B."/>
            <person name="Jeske O."/>
            <person name="Meyerdierks A."/>
            <person name="Storesund J.E."/>
            <person name="Kallscheuer N."/>
            <person name="Luecker S."/>
            <person name="Lage O.M."/>
            <person name="Pohl T."/>
            <person name="Merkel B.J."/>
            <person name="Hornburger P."/>
            <person name="Mueller R.-W."/>
            <person name="Bruemmer F."/>
            <person name="Labrenz M."/>
            <person name="Spormann A.M."/>
            <person name="Op den Camp H."/>
            <person name="Overmann J."/>
            <person name="Amann R."/>
            <person name="Jetten M.S.M."/>
            <person name="Mascher T."/>
            <person name="Medema M.H."/>
            <person name="Devos D.P."/>
            <person name="Kaster A.-K."/>
            <person name="Ovreas L."/>
            <person name="Rohde M."/>
            <person name="Galperin M.Y."/>
            <person name="Jogler C."/>
        </authorList>
    </citation>
    <scope>NUCLEOTIDE SEQUENCE [LARGE SCALE GENOMIC DNA]</scope>
    <source>
        <strain evidence="2 3">Pla110</strain>
    </source>
</reference>
<dbReference type="OrthoDB" id="291594at2"/>
<protein>
    <recommendedName>
        <fullName evidence="4">Peptidase family M50</fullName>
    </recommendedName>
</protein>
<dbReference type="KEGG" id="plon:Pla110_01670"/>
<accession>A0A518CGW3</accession>
<keyword evidence="3" id="KW-1185">Reference proteome</keyword>
<feature type="transmembrane region" description="Helical" evidence="1">
    <location>
        <begin position="178"/>
        <end position="196"/>
    </location>
</feature>
<feature type="transmembrane region" description="Helical" evidence="1">
    <location>
        <begin position="72"/>
        <end position="90"/>
    </location>
</feature>
<keyword evidence="1" id="KW-1133">Transmembrane helix</keyword>
<feature type="transmembrane region" description="Helical" evidence="1">
    <location>
        <begin position="102"/>
        <end position="121"/>
    </location>
</feature>
<evidence type="ECO:0000313" key="2">
    <source>
        <dbReference type="EMBL" id="QDU78463.1"/>
    </source>
</evidence>
<gene>
    <name evidence="2" type="ORF">Pla110_01670</name>
</gene>
<evidence type="ECO:0008006" key="4">
    <source>
        <dbReference type="Google" id="ProtNLM"/>
    </source>
</evidence>
<dbReference type="AlphaFoldDB" id="A0A518CGW3"/>
<feature type="transmembrane region" description="Helical" evidence="1">
    <location>
        <begin position="133"/>
        <end position="158"/>
    </location>
</feature>
<name>A0A518CGW3_9PLAN</name>
<feature type="transmembrane region" description="Helical" evidence="1">
    <location>
        <begin position="17"/>
        <end position="34"/>
    </location>
</feature>
<sequence>MNRPAHANTSSPGRDRFLLIVSLMLLSWLSMMIVHELGHILLAFGTGGNVVEVVLHPLTISRTDVRPNPSPLWVVWGGPLVGVLLPVLGWQISQWLIPTVAYLWRFFAGFCLISNGTYLGLAPLEAVGDTRELLRLGTPLWLLVLFGIVCTVSGFLLWNGQGSEFGLGKSPRPVNRRHIWGVVTLTVIVIVAETVLSARS</sequence>
<feature type="transmembrane region" description="Helical" evidence="1">
    <location>
        <begin position="40"/>
        <end position="60"/>
    </location>
</feature>
<dbReference type="Proteomes" id="UP000317178">
    <property type="component" value="Chromosome"/>
</dbReference>
<dbReference type="RefSeq" id="WP_144992241.1">
    <property type="nucleotide sequence ID" value="NZ_CP036281.1"/>
</dbReference>